<dbReference type="RefSeq" id="WP_013451787.1">
    <property type="nucleotide sequence ID" value="NC_014758.1"/>
</dbReference>
<accession>E4TFS0</accession>
<reference evidence="1 2" key="2">
    <citation type="journal article" date="2011" name="Stand. Genomic Sci.">
        <title>Complete genome sequence of Calditerrivibrio nitroreducens type strain (Yu37-1).</title>
        <authorList>
            <person name="Pitluck S."/>
            <person name="Sikorski J."/>
            <person name="Zeytun A."/>
            <person name="Lapidus A."/>
            <person name="Nolan M."/>
            <person name="Lucas S."/>
            <person name="Hammon N."/>
            <person name="Deshpande S."/>
            <person name="Cheng J.F."/>
            <person name="Tapia R."/>
            <person name="Han C."/>
            <person name="Goodwin L."/>
            <person name="Liolios K."/>
            <person name="Pagani I."/>
            <person name="Ivanova N."/>
            <person name="Mavromatis K."/>
            <person name="Pati A."/>
            <person name="Chen A."/>
            <person name="Palaniappan K."/>
            <person name="Hauser L."/>
            <person name="Chang Y.J."/>
            <person name="Jeffries C.D."/>
            <person name="Detter J.C."/>
            <person name="Brambilla E."/>
            <person name="Djao O.D."/>
            <person name="Rohde M."/>
            <person name="Spring S."/>
            <person name="Goker M."/>
            <person name="Woyke T."/>
            <person name="Bristow J."/>
            <person name="Eisen J.A."/>
            <person name="Markowitz V."/>
            <person name="Hugenholtz P."/>
            <person name="Kyrpides N.C."/>
            <person name="Klenk H.P."/>
            <person name="Land M."/>
        </authorList>
    </citation>
    <scope>NUCLEOTIDE SEQUENCE [LARGE SCALE GENOMIC DNA]</scope>
    <source>
        <strain evidence="2">DSM 19672 / NBRC 101217 / Yu37-1</strain>
    </source>
</reference>
<dbReference type="HOGENOM" id="CLU_114103_0_0_0"/>
<proteinExistence type="predicted"/>
<dbReference type="AlphaFoldDB" id="E4TFS0"/>
<evidence type="ECO:0008006" key="3">
    <source>
        <dbReference type="Google" id="ProtNLM"/>
    </source>
</evidence>
<sequence>MVYGGGVRRPQNVVLFNAVMFNPDELGDPLPILEKYFGEVFLKTSLFAFEHTDYYNKEFGSNLYKCFVAHRKIIQPDRIVEMKLKAVEIEDMYKKDGKRRLNLDPGYVAIEKVVAASTKNFTHRIYIGRGIYGDLQLSRRRDRYEPHPWTFFDYKLDEVINFFDTVRKNLMEGIL</sequence>
<dbReference type="Proteomes" id="UP000007039">
    <property type="component" value="Chromosome"/>
</dbReference>
<dbReference type="eggNOG" id="ENOG5032RQK">
    <property type="taxonomic scope" value="Bacteria"/>
</dbReference>
<dbReference type="KEGG" id="cni:Calni_1669"/>
<keyword evidence="2" id="KW-1185">Reference proteome</keyword>
<evidence type="ECO:0000313" key="2">
    <source>
        <dbReference type="Proteomes" id="UP000007039"/>
    </source>
</evidence>
<dbReference type="OrthoDB" id="9788989at2"/>
<reference key="1">
    <citation type="submission" date="2010-11" db="EMBL/GenBank/DDBJ databases">
        <title>The complete genome of chromosome of Calditerrivibrio nitroreducens DSM 19672.</title>
        <authorList>
            <consortium name="US DOE Joint Genome Institute (JGI-PGF)"/>
            <person name="Lucas S."/>
            <person name="Copeland A."/>
            <person name="Lapidus A."/>
            <person name="Bruce D."/>
            <person name="Goodwin L."/>
            <person name="Pitluck S."/>
            <person name="Kyrpides N."/>
            <person name="Mavromatis K."/>
            <person name="Ivanova N."/>
            <person name="Mikhailova N."/>
            <person name="Zeytun A."/>
            <person name="Brettin T."/>
            <person name="Detter J.C."/>
            <person name="Tapia R."/>
            <person name="Han C."/>
            <person name="Land M."/>
            <person name="Hauser L."/>
            <person name="Markowitz V."/>
            <person name="Cheng J.-F."/>
            <person name="Hugenholtz P."/>
            <person name="Woyke T."/>
            <person name="Wu D."/>
            <person name="Spring S."/>
            <person name="Schroeder M."/>
            <person name="Brambilla E."/>
            <person name="Klenk H.-P."/>
            <person name="Eisen J.A."/>
        </authorList>
    </citation>
    <scope>NUCLEOTIDE SEQUENCE [LARGE SCALE GENOMIC DNA]</scope>
    <source>
        <strain>DSM 19672</strain>
    </source>
</reference>
<dbReference type="STRING" id="768670.Calni_1669"/>
<protein>
    <recommendedName>
        <fullName evidence="3">DUF4416 domain-containing protein</fullName>
    </recommendedName>
</protein>
<dbReference type="Pfam" id="PF14385">
    <property type="entry name" value="DUF4416"/>
    <property type="match status" value="1"/>
</dbReference>
<evidence type="ECO:0000313" key="1">
    <source>
        <dbReference type="EMBL" id="ADR19576.1"/>
    </source>
</evidence>
<dbReference type="InterPro" id="IPR025529">
    <property type="entry name" value="DUF4416"/>
</dbReference>
<name>E4TFS0_CALNY</name>
<gene>
    <name evidence="1" type="ordered locus">Calni_1669</name>
</gene>
<organism evidence="1 2">
    <name type="scientific">Calditerrivibrio nitroreducens (strain DSM 19672 / NBRC 101217 / Yu37-1)</name>
    <dbReference type="NCBI Taxonomy" id="768670"/>
    <lineage>
        <taxon>Bacteria</taxon>
        <taxon>Pseudomonadati</taxon>
        <taxon>Deferribacterota</taxon>
        <taxon>Deferribacteres</taxon>
        <taxon>Deferribacterales</taxon>
        <taxon>Calditerrivibrionaceae</taxon>
    </lineage>
</organism>
<dbReference type="EMBL" id="CP002347">
    <property type="protein sequence ID" value="ADR19576.1"/>
    <property type="molecule type" value="Genomic_DNA"/>
</dbReference>